<keyword evidence="1" id="KW-0472">Membrane</keyword>
<accession>A0A2I0IKF7</accession>
<evidence type="ECO:0000256" key="1">
    <source>
        <dbReference type="SAM" id="Phobius"/>
    </source>
</evidence>
<evidence type="ECO:0000313" key="2">
    <source>
        <dbReference type="EMBL" id="PKI44479.1"/>
    </source>
</evidence>
<dbReference type="EMBL" id="PGOL01002886">
    <property type="protein sequence ID" value="PKI44479.1"/>
    <property type="molecule type" value="Genomic_DNA"/>
</dbReference>
<keyword evidence="1" id="KW-1133">Transmembrane helix</keyword>
<keyword evidence="1" id="KW-0812">Transmembrane</keyword>
<feature type="transmembrane region" description="Helical" evidence="1">
    <location>
        <begin position="1441"/>
        <end position="1461"/>
    </location>
</feature>
<feature type="transmembrane region" description="Helical" evidence="1">
    <location>
        <begin position="1551"/>
        <end position="1570"/>
    </location>
</feature>
<keyword evidence="3" id="KW-1185">Reference proteome</keyword>
<protein>
    <submittedName>
        <fullName evidence="2">Uncharacterized protein</fullName>
    </submittedName>
</protein>
<organism evidence="2 3">
    <name type="scientific">Punica granatum</name>
    <name type="common">Pomegranate</name>
    <dbReference type="NCBI Taxonomy" id="22663"/>
    <lineage>
        <taxon>Eukaryota</taxon>
        <taxon>Viridiplantae</taxon>
        <taxon>Streptophyta</taxon>
        <taxon>Embryophyta</taxon>
        <taxon>Tracheophyta</taxon>
        <taxon>Spermatophyta</taxon>
        <taxon>Magnoliopsida</taxon>
        <taxon>eudicotyledons</taxon>
        <taxon>Gunneridae</taxon>
        <taxon>Pentapetalae</taxon>
        <taxon>rosids</taxon>
        <taxon>malvids</taxon>
        <taxon>Myrtales</taxon>
        <taxon>Lythraceae</taxon>
        <taxon>Punica</taxon>
    </lineage>
</organism>
<reference evidence="2 3" key="1">
    <citation type="submission" date="2017-11" db="EMBL/GenBank/DDBJ databases">
        <title>De-novo sequencing of pomegranate (Punica granatum L.) genome.</title>
        <authorList>
            <person name="Akparov Z."/>
            <person name="Amiraslanov A."/>
            <person name="Hajiyeva S."/>
            <person name="Abbasov M."/>
            <person name="Kaur K."/>
            <person name="Hamwieh A."/>
            <person name="Solovyev V."/>
            <person name="Salamov A."/>
            <person name="Braich B."/>
            <person name="Kosarev P."/>
            <person name="Mahmoud A."/>
            <person name="Hajiyev E."/>
            <person name="Babayeva S."/>
            <person name="Izzatullayeva V."/>
            <person name="Mammadov A."/>
            <person name="Mammadov A."/>
            <person name="Sharifova S."/>
            <person name="Ojaghi J."/>
            <person name="Eynullazada K."/>
            <person name="Bayramov B."/>
            <person name="Abdulazimova A."/>
            <person name="Shahmuradov I."/>
        </authorList>
    </citation>
    <scope>NUCLEOTIDE SEQUENCE [LARGE SCALE GENOMIC DNA]</scope>
    <source>
        <strain evidence="3">cv. AG2017</strain>
        <tissue evidence="2">Leaf</tissue>
    </source>
</reference>
<dbReference type="Proteomes" id="UP000233551">
    <property type="component" value="Unassembled WGS sequence"/>
</dbReference>
<gene>
    <name evidence="2" type="ORF">CRG98_035130</name>
</gene>
<dbReference type="STRING" id="22663.A0A2I0IKF7"/>
<sequence length="2900" mass="316764">MLRKFAEPTGSCFLRPCWVCSPVLVYFHALQVRRASSLVLLASLPGLLARASLLSWFASSPSLLARASCDLGGSTHPCEFTFFLRKFAEPSGSCFFRPCQVCSLLLVYFHALQFRRACSFVFLATLPGLLTLRRACSLFLLTTLPSVLTHASLLSFIGSSPSLLARTFCDLAGSAHPCEFPFMLRKLAEPAGSSFLRPYRVCSPGLVYFHASQLGRACCLVPLATLLDLLPRASLLSCFASSPSLLPRASCNLAPSADPCGFTFMLGKLDEPARSFFLQPCRVCSPMRVYFHSSEVRRACWLVHFATLPGLLTRASVLSFFTSSPSLLDRASCDLAGSAHPCECTFILHKFAESARSCFLRPCRVCSPVRVSFHASQVSRACWLVILATLPGLLTRASLLSCFATWPSLLSRASCDLVGSAPPLLGLLTRASLLSFFTGSTSLLDRASCDLAGSAHPCECTFILHKFAESARSCFLRLCRVCSPVRVYFHASQVRRACWLVPLGTLSGLLTRASLLSCFASSPCLLAHASCHHVGSAHSCEFTFMLRKFAEPARSCLLQPYLVYSPVRVYYRASQVRPACWLMPLANLPGLINLASLLSFFASSLSLLAHASCNLAESAHPCEFTFLLCKFADPAPTCYLQLCRVDLPVRVFFHASQVRRTCSLVLLATLPGSAHPCEFTFILREFAEPACSCFLPPCRVCSPPSLLARPSCDLTEFAHPCELAFMLRKLAEPAGSSLFRPYQVCPPVRAYFHASQVRRACWLVPLCTLPDLLTRASLLSSFASSPSLLARTFATLPGLLIHASLLACFGISPSLFARASCNLAGSAHPCEFTFMLLQVPRSYSAVLLATLPGLLTRASLLSFYGSSPSLLPRASCHRAGSAHLCDFTLMLRNFVEHAGSCFLLPCRICSPVRAYFHASQLAEPAGSSLLRLYRVCSPVRASFHASQVRRACSLVLLRPCRVCSPVRVYFHASQVRRACSLVLLRPCRVCSPVRVYFHASQVSRACWLVPLATLPGLLTRASFLSCLASSPSLLARAFATLPGLLTHASFLSCFVSSPSLLARSTCNPAGSPHPCELTFMLRKLAEPAGSFYLQPCRVSSSMRAYFHASEFHRAYSLVLLATLPGLLTRASLLSCFASSPSLLGRATCNHAGSSHLWDFSFMLRKFTEAARSCFLRPCRVCSPVPVYFHSSEVRRACYLVHLATLPGLLTRASLLSCFAIRRACSLILLVTLPSLLTRASLLSFFASSPSLLDRSSCDLAGSAHPCNFILMLFNFVEHAGSCFLLPCRVCSPVQFYFDAFQFRRACWLVLLATLPGLLTRASLLSFFASSPSLLDRSSCDLAGSAHPCEFTFMLRKFVEPAGSCLLRPCQVCSPVLVYFHVSQVPRACSLLLLATKPGLLIRANLLSCFAISPSLLARASCHLVGSAHLCEFTFMFRMFPFPAGSCLLLTCQVCSAVLVYFHASQVRRACSLVLLATSPRLLTRTSLLSCFASSPSLLPRASCNLAASAHSHEFTFMLRKFIEPARSCHLQPCRVCLPVRVYFHPSQVRRAFWLVLVATLPGLLTSASLLSCFVSSPNVLARTSCHVAGSARLWEFTFTFSKFAKPAPPCEFTFELRKFAESARSCFLRPYRVCSPVLLSCFGISPSPLARASCNLAGSAHPCELTFMLRKFAEPTRSLFWRPCRGLITRANFLSCFACSPILLARAICNPAGSPQPCELTFMLRNFAEPTRSCFLQPCWVCSSVRVYFHALQVPRACSVVLLATLPGFLTRAGLLSWFASSPILLARGSCNLAGFSHPCGFTFMVRKFADPSRSWFLQPCRVCFPMRIYFHASQVRRSFSLVVLATLPSLLPHANLLSCFASSPSLLARVSYDLGGSAHPCEFTFFLPKFAEPAGSCFFRPCRVYSPELVYFHALQVRRACWLVLLATVPGLLARASLLSCFTCSTSLLDRASCHRAGSAPSCDFTLMLREFAEPAGSCVLLPCWVCTPVRAYFHASQVHQACSLVLLATLPGLLTRASLLSCFASSPSLLARASCDLTGSAHPCELTFMLRKFTKPARSCFLRPYRVCSPVRAYFHASQVHQACSLVLLATLPGLLTRASLLSCFASSPSLLARASCDLTGSAHPCELTFMLRKFAEPAGSCFLPPCRVCSLVRFYFDASRVRRACWLVVHLATLPGLLTRASLLSCFASSPSLLARASCDLTGSAHPCELTFMLRKFAEPTRSCFCVLAGSNHRSEFSIMLPMFADLAGSCCLQPCRVSSPMLAYFHASEFRRAHSLVLLATLPGLLTRASLLSCFFKFPWPCYLQPCRVFSPVRVYFHAPQVHRGCSLVLLATMPGLLTCASLLSFFGSSPSLLARTSCDPAESAHPCEFTFMLCKLAEHAGSSLLRPYWLDEPARSFFLQPCRVCSPVQVTFILRKFAESARSCFLRPSRVCSPVSPSLLARVSCKLAGSAHPCEFTFMLGKFHEPARLCYLQPCRVFSPVKVYFHASQVHRGCSLVLLATLPGLLTRASLLSFFGSLPSLLARTSCDLAGSAHPCEFTFMLRKSAEPAGSSLLRPYRVCSPGLVYFHASQLDRACCLMPLATLLCLLTRPSLLSCFASSPSLLARASCQLAGSAHPCEFTLMLRKFTEPAGSSYLQPCPVCSPVRAYFHASQVHRASSLVLLTTLPRLLTRASLLSSFASSPSLLALASSHHAGRACCLVPLATLPGLLTRASFLSCLASSPSLLALASSHHAGSAHPCELPFMPRKFAEPARLCFCDLAGSAHSCEFSFMLRKFAEPAGSFYLQPCRVSSSMRAYFHASQVSRARCLVPLATLPGLLTRASFLSCLASSPSLLARSTCNPAGSPHPCELTFMLRNLTEPTRSCFLQPFMVCKFPELARMCYSQPCRVFSPVGL</sequence>
<proteinExistence type="predicted"/>
<comment type="caution">
    <text evidence="2">The sequence shown here is derived from an EMBL/GenBank/DDBJ whole genome shotgun (WGS) entry which is preliminary data.</text>
</comment>
<evidence type="ECO:0000313" key="3">
    <source>
        <dbReference type="Proteomes" id="UP000233551"/>
    </source>
</evidence>
<name>A0A2I0IKF7_PUNGR</name>